<dbReference type="Proteomes" id="UP000248326">
    <property type="component" value="Unassembled WGS sequence"/>
</dbReference>
<sequence>MTAPSPADSVAREVLGAVNSRDVLMRVSLLCERFLGARVTTRLFHRVSVGSVHGVRLSDGREVVVKLHRAFAPFRYLKALNELQAHVADAGFPAPKPLAPPARLPNGSATFEASLARGDPPDPDRPEHLALMASGLAWLVELCEPFASRAEFEPWLARRRDGLWPIPHDARFDFVATAQGAAWIDTLARRARALLDADPGRRVIGHHDWRREHLRVRQGRLCAVYDWDSVGRFAEPVLVAGAARTFTVDWSRVGQRQYPTLEQMHEFLDAYETARGRPFSRDERAHFRAALVYGAAYTARCEHSDDRTNFGRGPLAPPPDFVPTESMRAFLQEHGETLLAGED</sequence>
<gene>
    <name evidence="1" type="ORF">DES52_10265</name>
</gene>
<keyword evidence="1" id="KW-0418">Kinase</keyword>
<keyword evidence="1" id="KW-0808">Transferase</keyword>
<dbReference type="EMBL" id="QJSX01000002">
    <property type="protein sequence ID" value="PYE55702.1"/>
    <property type="molecule type" value="Genomic_DNA"/>
</dbReference>
<evidence type="ECO:0000313" key="1">
    <source>
        <dbReference type="EMBL" id="PYE55702.1"/>
    </source>
</evidence>
<organism evidence="1 2">
    <name type="scientific">Deinococcus yavapaiensis KR-236</name>
    <dbReference type="NCBI Taxonomy" id="694435"/>
    <lineage>
        <taxon>Bacteria</taxon>
        <taxon>Thermotogati</taxon>
        <taxon>Deinococcota</taxon>
        <taxon>Deinococci</taxon>
        <taxon>Deinococcales</taxon>
        <taxon>Deinococcaceae</taxon>
        <taxon>Deinococcus</taxon>
    </lineage>
</organism>
<reference evidence="1 2" key="1">
    <citation type="submission" date="2018-06" db="EMBL/GenBank/DDBJ databases">
        <title>Genomic Encyclopedia of Type Strains, Phase IV (KMG-IV): sequencing the most valuable type-strain genomes for metagenomic binning, comparative biology and taxonomic classification.</title>
        <authorList>
            <person name="Goeker M."/>
        </authorList>
    </citation>
    <scope>NUCLEOTIDE SEQUENCE [LARGE SCALE GENOMIC DNA]</scope>
    <source>
        <strain evidence="1 2">DSM 18048</strain>
    </source>
</reference>
<dbReference type="AlphaFoldDB" id="A0A318SAV7"/>
<dbReference type="OrthoDB" id="4570396at2"/>
<dbReference type="GO" id="GO:0016301">
    <property type="term" value="F:kinase activity"/>
    <property type="evidence" value="ECO:0007669"/>
    <property type="project" value="UniProtKB-KW"/>
</dbReference>
<keyword evidence="2" id="KW-1185">Reference proteome</keyword>
<comment type="caution">
    <text evidence="1">The sequence shown here is derived from an EMBL/GenBank/DDBJ whole genome shotgun (WGS) entry which is preliminary data.</text>
</comment>
<name>A0A318SAV7_9DEIO</name>
<proteinExistence type="predicted"/>
<dbReference type="RefSeq" id="WP_110885265.1">
    <property type="nucleotide sequence ID" value="NZ_QJSX01000002.1"/>
</dbReference>
<dbReference type="InterPro" id="IPR011009">
    <property type="entry name" value="Kinase-like_dom_sf"/>
</dbReference>
<protein>
    <submittedName>
        <fullName evidence="1">Aminoglycoside phosphotransferase (APT) family kinase protein</fullName>
    </submittedName>
</protein>
<evidence type="ECO:0000313" key="2">
    <source>
        <dbReference type="Proteomes" id="UP000248326"/>
    </source>
</evidence>
<accession>A0A318SAV7</accession>
<dbReference type="SUPFAM" id="SSF56112">
    <property type="entry name" value="Protein kinase-like (PK-like)"/>
    <property type="match status" value="1"/>
</dbReference>